<dbReference type="PANTHER" id="PTHR40691">
    <property type="entry name" value="(NA+)-NQR MATURATION NQRM"/>
    <property type="match status" value="1"/>
</dbReference>
<proteinExistence type="predicted"/>
<dbReference type="PANTHER" id="PTHR40691:SF3">
    <property type="entry name" value="(NA+)-NQR MATURATION NQRM"/>
    <property type="match status" value="1"/>
</dbReference>
<accession>A0ABS0AIK3</accession>
<evidence type="ECO:0008006" key="3">
    <source>
        <dbReference type="Google" id="ProtNLM"/>
    </source>
</evidence>
<dbReference type="InterPro" id="IPR007495">
    <property type="entry name" value="NqrM"/>
</dbReference>
<evidence type="ECO:0000313" key="2">
    <source>
        <dbReference type="Proteomes" id="UP000644441"/>
    </source>
</evidence>
<dbReference type="EMBL" id="ARXR01000026">
    <property type="protein sequence ID" value="MBF5053968.1"/>
    <property type="molecule type" value="Genomic_DNA"/>
</dbReference>
<dbReference type="Proteomes" id="UP000644441">
    <property type="component" value="Unassembled WGS sequence"/>
</dbReference>
<reference evidence="1 2" key="1">
    <citation type="submission" date="2012-09" db="EMBL/GenBank/DDBJ databases">
        <title>Genome Sequence of alkane-degrading Bacterium Alcanivorax venustensis ISO4.</title>
        <authorList>
            <person name="Lai Q."/>
            <person name="Shao Z."/>
        </authorList>
    </citation>
    <scope>NUCLEOTIDE SEQUENCE [LARGE SCALE GENOMIC DNA]</scope>
    <source>
        <strain evidence="1 2">ISO4</strain>
    </source>
</reference>
<sequence>MLATVIASIVVFALLFTGMAIGSILANKPVKGSCGGLATLGMKQGCEICGGDQDACDENSREVNAKRAGELGQDVLKT</sequence>
<comment type="caution">
    <text evidence="1">The sequence shown here is derived from an EMBL/GenBank/DDBJ whole genome shotgun (WGS) entry which is preliminary data.</text>
</comment>
<evidence type="ECO:0000313" key="1">
    <source>
        <dbReference type="EMBL" id="MBF5053968.1"/>
    </source>
</evidence>
<name>A0ABS0AIK3_9GAMM</name>
<protein>
    <recommendedName>
        <fullName evidence="3">ApbE family protein</fullName>
    </recommendedName>
</protein>
<organism evidence="1 2">
    <name type="scientific">Alloalcanivorax venustensis ISO4</name>
    <dbReference type="NCBI Taxonomy" id="1177184"/>
    <lineage>
        <taxon>Bacteria</taxon>
        <taxon>Pseudomonadati</taxon>
        <taxon>Pseudomonadota</taxon>
        <taxon>Gammaproteobacteria</taxon>
        <taxon>Oceanospirillales</taxon>
        <taxon>Alcanivoracaceae</taxon>
        <taxon>Alloalcanivorax</taxon>
    </lineage>
</organism>
<keyword evidence="2" id="KW-1185">Reference proteome</keyword>
<gene>
    <name evidence="1" type="ORF">ISO4_02570</name>
</gene>
<dbReference type="Pfam" id="PF04400">
    <property type="entry name" value="NqrM"/>
    <property type="match status" value="1"/>
</dbReference>
<dbReference type="RefSeq" id="WP_194856522.1">
    <property type="nucleotide sequence ID" value="NZ_ARXR01000026.1"/>
</dbReference>